<organism evidence="1 2">
    <name type="scientific">Parasponia andersonii</name>
    <name type="common">Sponia andersonii</name>
    <dbReference type="NCBI Taxonomy" id="3476"/>
    <lineage>
        <taxon>Eukaryota</taxon>
        <taxon>Viridiplantae</taxon>
        <taxon>Streptophyta</taxon>
        <taxon>Embryophyta</taxon>
        <taxon>Tracheophyta</taxon>
        <taxon>Spermatophyta</taxon>
        <taxon>Magnoliopsida</taxon>
        <taxon>eudicotyledons</taxon>
        <taxon>Gunneridae</taxon>
        <taxon>Pentapetalae</taxon>
        <taxon>rosids</taxon>
        <taxon>fabids</taxon>
        <taxon>Rosales</taxon>
        <taxon>Cannabaceae</taxon>
        <taxon>Parasponia</taxon>
    </lineage>
</organism>
<name>A0A2P5BIT2_PARAD</name>
<dbReference type="EMBL" id="JXTB01000272">
    <property type="protein sequence ID" value="PON48697.1"/>
    <property type="molecule type" value="Genomic_DNA"/>
</dbReference>
<keyword evidence="2" id="KW-1185">Reference proteome</keyword>
<evidence type="ECO:0000313" key="2">
    <source>
        <dbReference type="Proteomes" id="UP000237105"/>
    </source>
</evidence>
<gene>
    <name evidence="1" type="ORF">PanWU01x14_235740</name>
</gene>
<comment type="caution">
    <text evidence="1">The sequence shown here is derived from an EMBL/GenBank/DDBJ whole genome shotgun (WGS) entry which is preliminary data.</text>
</comment>
<accession>A0A2P5BIT2</accession>
<reference evidence="2" key="1">
    <citation type="submission" date="2016-06" db="EMBL/GenBank/DDBJ databases">
        <title>Parallel loss of symbiosis genes in relatives of nitrogen-fixing non-legume Parasponia.</title>
        <authorList>
            <person name="Van Velzen R."/>
            <person name="Holmer R."/>
            <person name="Bu F."/>
            <person name="Rutten L."/>
            <person name="Van Zeijl A."/>
            <person name="Liu W."/>
            <person name="Santuari L."/>
            <person name="Cao Q."/>
            <person name="Sharma T."/>
            <person name="Shen D."/>
            <person name="Roswanjaya Y."/>
            <person name="Wardhani T."/>
            <person name="Kalhor M.S."/>
            <person name="Jansen J."/>
            <person name="Van den Hoogen J."/>
            <person name="Gungor B."/>
            <person name="Hartog M."/>
            <person name="Hontelez J."/>
            <person name="Verver J."/>
            <person name="Yang W.-C."/>
            <person name="Schijlen E."/>
            <person name="Repin R."/>
            <person name="Schilthuizen M."/>
            <person name="Schranz E."/>
            <person name="Heidstra R."/>
            <person name="Miyata K."/>
            <person name="Fedorova E."/>
            <person name="Kohlen W."/>
            <person name="Bisseling T."/>
            <person name="Smit S."/>
            <person name="Geurts R."/>
        </authorList>
    </citation>
    <scope>NUCLEOTIDE SEQUENCE [LARGE SCALE GENOMIC DNA]</scope>
    <source>
        <strain evidence="2">cv. WU1-14</strain>
    </source>
</reference>
<protein>
    <submittedName>
        <fullName evidence="1">Uncharacterized protein</fullName>
    </submittedName>
</protein>
<evidence type="ECO:0000313" key="1">
    <source>
        <dbReference type="EMBL" id="PON48697.1"/>
    </source>
</evidence>
<dbReference type="AlphaFoldDB" id="A0A2P5BIT2"/>
<sequence length="72" mass="7940">MLGNEMHLHQPLAVVGFVEVAQMPAKTASYSRLAQNLQQATDKFRTIIEGLVDAVTDVNVGESYVPEIIRID</sequence>
<dbReference type="Proteomes" id="UP000237105">
    <property type="component" value="Unassembled WGS sequence"/>
</dbReference>
<proteinExistence type="predicted"/>